<gene>
    <name evidence="1" type="ORF">SAMN05660461_4323</name>
</gene>
<organism evidence="1 2">
    <name type="scientific">Chitinophaga ginsengisegetis</name>
    <dbReference type="NCBI Taxonomy" id="393003"/>
    <lineage>
        <taxon>Bacteria</taxon>
        <taxon>Pseudomonadati</taxon>
        <taxon>Bacteroidota</taxon>
        <taxon>Chitinophagia</taxon>
        <taxon>Chitinophagales</taxon>
        <taxon>Chitinophagaceae</taxon>
        <taxon>Chitinophaga</taxon>
    </lineage>
</organism>
<keyword evidence="2" id="KW-1185">Reference proteome</keyword>
<protein>
    <submittedName>
        <fullName evidence="1">Uncharacterized protein</fullName>
    </submittedName>
</protein>
<accession>A0A1T5P758</accession>
<proteinExistence type="predicted"/>
<sequence>MTPHSKIQKNDPAFGSNDLNLRRLKMQPLYNGGCIFMGAIGA</sequence>
<dbReference type="Proteomes" id="UP000190166">
    <property type="component" value="Unassembled WGS sequence"/>
</dbReference>
<evidence type="ECO:0000313" key="1">
    <source>
        <dbReference type="EMBL" id="SKD08437.1"/>
    </source>
</evidence>
<name>A0A1T5P758_9BACT</name>
<reference evidence="1 2" key="1">
    <citation type="submission" date="2017-02" db="EMBL/GenBank/DDBJ databases">
        <authorList>
            <person name="Peterson S.W."/>
        </authorList>
    </citation>
    <scope>NUCLEOTIDE SEQUENCE [LARGE SCALE GENOMIC DNA]</scope>
    <source>
        <strain evidence="1 2">DSM 18108</strain>
    </source>
</reference>
<dbReference type="EMBL" id="FUZZ01000003">
    <property type="protein sequence ID" value="SKD08437.1"/>
    <property type="molecule type" value="Genomic_DNA"/>
</dbReference>
<evidence type="ECO:0000313" key="2">
    <source>
        <dbReference type="Proteomes" id="UP000190166"/>
    </source>
</evidence>
<dbReference type="AlphaFoldDB" id="A0A1T5P758"/>